<organism evidence="3 4">
    <name type="scientific">Amycolatopsis arida</name>
    <dbReference type="NCBI Taxonomy" id="587909"/>
    <lineage>
        <taxon>Bacteria</taxon>
        <taxon>Bacillati</taxon>
        <taxon>Actinomycetota</taxon>
        <taxon>Actinomycetes</taxon>
        <taxon>Pseudonocardiales</taxon>
        <taxon>Pseudonocardiaceae</taxon>
        <taxon>Amycolatopsis</taxon>
    </lineage>
</organism>
<dbReference type="AlphaFoldDB" id="A0A1I5T2S3"/>
<feature type="domain" description="PE" evidence="2">
    <location>
        <begin position="36"/>
        <end position="126"/>
    </location>
</feature>
<dbReference type="STRING" id="587909.SAMN05421810_103370"/>
<name>A0A1I5T2S3_9PSEU</name>
<dbReference type="InterPro" id="IPR000084">
    <property type="entry name" value="PE-PGRS_N"/>
</dbReference>
<evidence type="ECO:0000313" key="3">
    <source>
        <dbReference type="EMBL" id="SFP77329.1"/>
    </source>
</evidence>
<feature type="region of interest" description="Disordered" evidence="1">
    <location>
        <begin position="1"/>
        <end position="25"/>
    </location>
</feature>
<dbReference type="OrthoDB" id="3697873at2"/>
<reference evidence="4" key="1">
    <citation type="submission" date="2016-10" db="EMBL/GenBank/DDBJ databases">
        <authorList>
            <person name="Varghese N."/>
            <person name="Submissions S."/>
        </authorList>
    </citation>
    <scope>NUCLEOTIDE SEQUENCE [LARGE SCALE GENOMIC DNA]</scope>
    <source>
        <strain evidence="4">CGMCC 4.5579</strain>
    </source>
</reference>
<gene>
    <name evidence="3" type="ORF">SAMN05421810_103370</name>
</gene>
<dbReference type="Gene3D" id="1.10.287.850">
    <property type="entry name" value="HP0062-like domain"/>
    <property type="match status" value="1"/>
</dbReference>
<dbReference type="Pfam" id="PF00934">
    <property type="entry name" value="PE"/>
    <property type="match status" value="1"/>
</dbReference>
<dbReference type="Proteomes" id="UP000198727">
    <property type="component" value="Unassembled WGS sequence"/>
</dbReference>
<feature type="compositionally biased region" description="Basic and acidic residues" evidence="1">
    <location>
        <begin position="124"/>
        <end position="133"/>
    </location>
</feature>
<keyword evidence="4" id="KW-1185">Reference proteome</keyword>
<dbReference type="EMBL" id="FOWW01000003">
    <property type="protein sequence ID" value="SFP77329.1"/>
    <property type="molecule type" value="Genomic_DNA"/>
</dbReference>
<feature type="region of interest" description="Disordered" evidence="1">
    <location>
        <begin position="120"/>
        <end position="140"/>
    </location>
</feature>
<evidence type="ECO:0000256" key="1">
    <source>
        <dbReference type="SAM" id="MobiDB-lite"/>
    </source>
</evidence>
<evidence type="ECO:0000313" key="4">
    <source>
        <dbReference type="Proteomes" id="UP000198727"/>
    </source>
</evidence>
<proteinExistence type="predicted"/>
<accession>A0A1I5T2S3</accession>
<protein>
    <submittedName>
        <fullName evidence="3">PE family protein</fullName>
    </submittedName>
</protein>
<evidence type="ECO:0000259" key="2">
    <source>
        <dbReference type="Pfam" id="PF00934"/>
    </source>
</evidence>
<dbReference type="RefSeq" id="WP_092530005.1">
    <property type="nucleotide sequence ID" value="NZ_FOWW01000003.1"/>
</dbReference>
<sequence length="140" mass="15160">MSQNAESQAEHGGSSAPVPFPLGGAVPEAPAVRDIQVDPGRVLDVAKVIEEQANALQDRLRAQLGALRVEPPSEDIVSVHAVQAWNAITVDGEQSYESRVRAYLEGLRELVAQLRAASEQYTASEREKAESFGDRQLPSR</sequence>